<comment type="caution">
    <text evidence="9">The sequence shown here is derived from an EMBL/GenBank/DDBJ whole genome shotgun (WGS) entry which is preliminary data.</text>
</comment>
<dbReference type="InterPro" id="IPR036778">
    <property type="entry name" value="OHCU_decarboxylase_sf"/>
</dbReference>
<dbReference type="PANTHER" id="PTHR43466:SF1">
    <property type="entry name" value="2-OXO-4-HYDROXY-4-CARBOXY-5-UREIDOIMIDAZOLINE DECARBOXYLASE-RELATED"/>
    <property type="match status" value="1"/>
</dbReference>
<keyword evidence="4" id="KW-0659">Purine metabolism</keyword>
<reference evidence="9 10" key="1">
    <citation type="submission" date="2021-04" db="EMBL/GenBank/DDBJ databases">
        <authorList>
            <person name="Tang X."/>
            <person name="Zhou X."/>
            <person name="Chen X."/>
            <person name="Cernava T."/>
            <person name="Zhang C."/>
        </authorList>
    </citation>
    <scope>NUCLEOTIDE SEQUENCE [LARGE SCALE GENOMIC DNA]</scope>
    <source>
        <strain evidence="9 10">BH-SS-21</strain>
    </source>
</reference>
<organism evidence="9 10">
    <name type="scientific">Streptomyces liliiviolaceus</name>
    <dbReference type="NCBI Taxonomy" id="2823109"/>
    <lineage>
        <taxon>Bacteria</taxon>
        <taxon>Bacillati</taxon>
        <taxon>Actinomycetota</taxon>
        <taxon>Actinomycetes</taxon>
        <taxon>Kitasatosporales</taxon>
        <taxon>Streptomycetaceae</taxon>
        <taxon>Streptomyces</taxon>
    </lineage>
</organism>
<dbReference type="GO" id="GO:0019628">
    <property type="term" value="P:urate catabolic process"/>
    <property type="evidence" value="ECO:0007669"/>
    <property type="project" value="TreeGrafter"/>
</dbReference>
<evidence type="ECO:0000256" key="3">
    <source>
        <dbReference type="ARBA" id="ARBA00012257"/>
    </source>
</evidence>
<sequence length="285" mass="30371">MPTLCAYARSPQTTHSPDHSPAFVPVRCTSAVNLSPGARCRRPPSVLKLSLTGEVRASLGQLPPSLDSVKPHLSLHPLDPLPNPVWRASRRRRTAEDPALPAHRPTRLPGQAVATPEPPGHRPTGLARFNAMPADEAERTLLACCGSGHWARRVAAHRPYPDLGALLAASDEAAYDLTSADVAEALACESLTLLPDGAYSAAHTALSAAHAAYESRFGHVFVICLDDTPPDESPDLVLTEISSRLANDPDKELTLAADELRRLTRGRLTRSLEAAPRGAGNGAIF</sequence>
<feature type="domain" description="Oxo-4-hydroxy-4-carboxy-5-ureidoimidazoline decarboxylase" evidence="8">
    <location>
        <begin position="200"/>
        <end position="268"/>
    </location>
</feature>
<feature type="domain" description="Oxo-4-hydroxy-4-carboxy-5-ureidoimidazoline decarboxylase" evidence="8">
    <location>
        <begin position="130"/>
        <end position="188"/>
    </location>
</feature>
<evidence type="ECO:0000313" key="9">
    <source>
        <dbReference type="EMBL" id="MBQ0846920.1"/>
    </source>
</evidence>
<dbReference type="PANTHER" id="PTHR43466">
    <property type="entry name" value="2-OXO-4-HYDROXY-4-CARBOXY-5-UREIDOIMIDAZOLINE DECARBOXYLASE-RELATED"/>
    <property type="match status" value="1"/>
</dbReference>
<dbReference type="InterPro" id="IPR018020">
    <property type="entry name" value="OHCU_decarboxylase"/>
</dbReference>
<dbReference type="EMBL" id="JAGPYQ010000001">
    <property type="protein sequence ID" value="MBQ0846920.1"/>
    <property type="molecule type" value="Genomic_DNA"/>
</dbReference>
<evidence type="ECO:0000256" key="1">
    <source>
        <dbReference type="ARBA" id="ARBA00001163"/>
    </source>
</evidence>
<dbReference type="Proteomes" id="UP000677413">
    <property type="component" value="Unassembled WGS sequence"/>
</dbReference>
<dbReference type="EC" id="4.1.1.97" evidence="3"/>
<evidence type="ECO:0000256" key="7">
    <source>
        <dbReference type="SAM" id="MobiDB-lite"/>
    </source>
</evidence>
<dbReference type="SUPFAM" id="SSF158694">
    <property type="entry name" value="UraD-Like"/>
    <property type="match status" value="1"/>
</dbReference>
<dbReference type="Gene3D" id="1.10.3330.10">
    <property type="entry name" value="Oxo-4-hydroxy-4-carboxy-5-ureidoimidazoline decarboxylase"/>
    <property type="match status" value="2"/>
</dbReference>
<dbReference type="AlphaFoldDB" id="A0A940XMZ3"/>
<dbReference type="NCBIfam" id="NF010372">
    <property type="entry name" value="PRK13798.1"/>
    <property type="match status" value="1"/>
</dbReference>
<evidence type="ECO:0000256" key="4">
    <source>
        <dbReference type="ARBA" id="ARBA00022631"/>
    </source>
</evidence>
<evidence type="ECO:0000256" key="6">
    <source>
        <dbReference type="ARBA" id="ARBA00023239"/>
    </source>
</evidence>
<dbReference type="Pfam" id="PF09349">
    <property type="entry name" value="OHCU_decarbox"/>
    <property type="match status" value="2"/>
</dbReference>
<dbReference type="GO" id="GO:0051997">
    <property type="term" value="F:2-oxo-4-hydroxy-4-carboxy-5-ureidoimidazoline decarboxylase activity"/>
    <property type="evidence" value="ECO:0007669"/>
    <property type="project" value="UniProtKB-EC"/>
</dbReference>
<evidence type="ECO:0000256" key="2">
    <source>
        <dbReference type="ARBA" id="ARBA00004754"/>
    </source>
</evidence>
<comment type="catalytic activity">
    <reaction evidence="1">
        <text>5-hydroxy-2-oxo-4-ureido-2,5-dihydro-1H-imidazole-5-carboxylate + H(+) = (S)-allantoin + CO2</text>
        <dbReference type="Rhea" id="RHEA:26301"/>
        <dbReference type="ChEBI" id="CHEBI:15378"/>
        <dbReference type="ChEBI" id="CHEBI:15678"/>
        <dbReference type="ChEBI" id="CHEBI:16526"/>
        <dbReference type="ChEBI" id="CHEBI:58639"/>
        <dbReference type="EC" id="4.1.1.97"/>
    </reaction>
</comment>
<evidence type="ECO:0000259" key="8">
    <source>
        <dbReference type="Pfam" id="PF09349"/>
    </source>
</evidence>
<comment type="pathway">
    <text evidence="2">Purine metabolism; urate degradation; (S)-allantoin from urate: step 3/3.</text>
</comment>
<feature type="region of interest" description="Disordered" evidence="7">
    <location>
        <begin position="61"/>
        <end position="121"/>
    </location>
</feature>
<keyword evidence="5" id="KW-0210">Decarboxylase</keyword>
<protein>
    <recommendedName>
        <fullName evidence="3">2-oxo-4-hydroxy-4-carboxy-5-ureidoimidazoline decarboxylase</fullName>
        <ecNumber evidence="3">4.1.1.97</ecNumber>
    </recommendedName>
</protein>
<keyword evidence="6" id="KW-0456">Lyase</keyword>
<evidence type="ECO:0000256" key="5">
    <source>
        <dbReference type="ARBA" id="ARBA00022793"/>
    </source>
</evidence>
<accession>A0A940XMZ3</accession>
<name>A0A940XMZ3_9ACTN</name>
<evidence type="ECO:0000313" key="10">
    <source>
        <dbReference type="Proteomes" id="UP000677413"/>
    </source>
</evidence>
<keyword evidence="10" id="KW-1185">Reference proteome</keyword>
<dbReference type="GO" id="GO:0006144">
    <property type="term" value="P:purine nucleobase metabolic process"/>
    <property type="evidence" value="ECO:0007669"/>
    <property type="project" value="UniProtKB-KW"/>
</dbReference>
<gene>
    <name evidence="9" type="ORF">J8N05_01620</name>
</gene>
<proteinExistence type="predicted"/>